<dbReference type="CDD" id="cd00167">
    <property type="entry name" value="SANT"/>
    <property type="match status" value="1"/>
</dbReference>
<feature type="region of interest" description="Disordered" evidence="1">
    <location>
        <begin position="296"/>
        <end position="355"/>
    </location>
</feature>
<feature type="region of interest" description="Disordered" evidence="1">
    <location>
        <begin position="85"/>
        <end position="105"/>
    </location>
</feature>
<dbReference type="Gene3D" id="1.10.10.60">
    <property type="entry name" value="Homeodomain-like"/>
    <property type="match status" value="1"/>
</dbReference>
<gene>
    <name evidence="2" type="ORF">RJ640_022508</name>
</gene>
<feature type="compositionally biased region" description="Acidic residues" evidence="1">
    <location>
        <begin position="514"/>
        <end position="533"/>
    </location>
</feature>
<evidence type="ECO:0000256" key="1">
    <source>
        <dbReference type="SAM" id="MobiDB-lite"/>
    </source>
</evidence>
<dbReference type="InterPro" id="IPR001005">
    <property type="entry name" value="SANT/Myb"/>
</dbReference>
<keyword evidence="3" id="KW-1185">Reference proteome</keyword>
<proteinExistence type="predicted"/>
<name>A0AA88UFT0_9ASTE</name>
<feature type="compositionally biased region" description="Basic residues" evidence="1">
    <location>
        <begin position="336"/>
        <end position="355"/>
    </location>
</feature>
<dbReference type="InterPro" id="IPR009057">
    <property type="entry name" value="Homeodomain-like_sf"/>
</dbReference>
<dbReference type="EMBL" id="JAVXUO010001625">
    <property type="protein sequence ID" value="KAK2980506.1"/>
    <property type="molecule type" value="Genomic_DNA"/>
</dbReference>
<dbReference type="SUPFAM" id="SSF46689">
    <property type="entry name" value="Homeodomain-like"/>
    <property type="match status" value="1"/>
</dbReference>
<dbReference type="Proteomes" id="UP001187471">
    <property type="component" value="Unassembled WGS sequence"/>
</dbReference>
<feature type="region of interest" description="Disordered" evidence="1">
    <location>
        <begin position="458"/>
        <end position="477"/>
    </location>
</feature>
<reference evidence="2" key="1">
    <citation type="submission" date="2022-12" db="EMBL/GenBank/DDBJ databases">
        <title>Draft genome assemblies for two species of Escallonia (Escalloniales).</title>
        <authorList>
            <person name="Chanderbali A."/>
            <person name="Dervinis C."/>
            <person name="Anghel I."/>
            <person name="Soltis D."/>
            <person name="Soltis P."/>
            <person name="Zapata F."/>
        </authorList>
    </citation>
    <scope>NUCLEOTIDE SEQUENCE</scope>
    <source>
        <strain evidence="2">UCBG92.1500</strain>
        <tissue evidence="2">Leaf</tissue>
    </source>
</reference>
<organism evidence="2 3">
    <name type="scientific">Escallonia rubra</name>
    <dbReference type="NCBI Taxonomy" id="112253"/>
    <lineage>
        <taxon>Eukaryota</taxon>
        <taxon>Viridiplantae</taxon>
        <taxon>Streptophyta</taxon>
        <taxon>Embryophyta</taxon>
        <taxon>Tracheophyta</taxon>
        <taxon>Spermatophyta</taxon>
        <taxon>Magnoliopsida</taxon>
        <taxon>eudicotyledons</taxon>
        <taxon>Gunneridae</taxon>
        <taxon>Pentapetalae</taxon>
        <taxon>asterids</taxon>
        <taxon>campanulids</taxon>
        <taxon>Escalloniales</taxon>
        <taxon>Escalloniaceae</taxon>
        <taxon>Escallonia</taxon>
    </lineage>
</organism>
<sequence length="533" mass="59828">MPKRDTTHKQQQITTLRRSPRLIQRNRTEPEDPKTPNLKVRCIHPPSSFSSFGSTAKPSFKKTHKHYPQEVAHNVHEPNTRSKCCLKSSTASRRSPRFSEKVSPIESEQRGLLNVSKRVTRGSDWRNVDANGEEIGCAKSNALAKRVSDRGDFSDLRAKLGVNLGIMENRVTRNSTRGSAKINYNEDTKSDCECSGFSDEGGLLEDEKGRGKSEMRRADRTAEGERARRDGIKGGERFGAKKKRSQAGEGHGNVGGWTKDQELALQKAYFAAKPTPQFWKKVARLVPGKSAQDCFDKIHSDQLTPLQPKRRSRTRGTNSSSPSLSASKLLCPTQSKMKRPSYSKRKSHQAQKTVRKLLEKQSHMDLDYEADLFSVLEPTLPFQRGVLLSTPGRDQEKPEFLQRCQERSFSAHRKHLSRFSSAGGATLASPPVLKQVKNKALHEKYIDQLHCREAKRKAASLRAAKPSRGKENRKETLVQKRGAIEAAKSALIFNARDAVNQFQHLQANSMSSITDDDDDSVDSDEDNKEELRS</sequence>
<evidence type="ECO:0000313" key="2">
    <source>
        <dbReference type="EMBL" id="KAK2980506.1"/>
    </source>
</evidence>
<feature type="compositionally biased region" description="Low complexity" evidence="1">
    <location>
        <begin position="315"/>
        <end position="330"/>
    </location>
</feature>
<dbReference type="PANTHER" id="PTHR14000:SF17">
    <property type="entry name" value="MYB-LIKE DOMAIN-CONTAINING PROTEIN"/>
    <property type="match status" value="1"/>
</dbReference>
<comment type="caution">
    <text evidence="2">The sequence shown here is derived from an EMBL/GenBank/DDBJ whole genome shotgun (WGS) entry which is preliminary data.</text>
</comment>
<feature type="region of interest" description="Disordered" evidence="1">
    <location>
        <begin position="203"/>
        <end position="255"/>
    </location>
</feature>
<feature type="compositionally biased region" description="Basic and acidic residues" evidence="1">
    <location>
        <begin position="205"/>
        <end position="239"/>
    </location>
</feature>
<dbReference type="AlphaFoldDB" id="A0AA88UFT0"/>
<evidence type="ECO:0008006" key="4">
    <source>
        <dbReference type="Google" id="ProtNLM"/>
    </source>
</evidence>
<feature type="region of interest" description="Disordered" evidence="1">
    <location>
        <begin position="1"/>
        <end position="64"/>
    </location>
</feature>
<feature type="compositionally biased region" description="Polar residues" evidence="1">
    <location>
        <begin position="47"/>
        <end position="57"/>
    </location>
</feature>
<feature type="region of interest" description="Disordered" evidence="1">
    <location>
        <begin position="509"/>
        <end position="533"/>
    </location>
</feature>
<evidence type="ECO:0000313" key="3">
    <source>
        <dbReference type="Proteomes" id="UP001187471"/>
    </source>
</evidence>
<feature type="compositionally biased region" description="Basic and acidic residues" evidence="1">
    <location>
        <begin position="468"/>
        <end position="477"/>
    </location>
</feature>
<protein>
    <recommendedName>
        <fullName evidence="4">Myb-like domain-containing protein</fullName>
    </recommendedName>
</protein>
<dbReference type="PANTHER" id="PTHR14000">
    <property type="entry name" value="FINGER CCCH DOMAIN PROTEIN, PUTATIVE (DUF3755)-RELATED"/>
    <property type="match status" value="1"/>
</dbReference>
<accession>A0AA88UFT0</accession>